<protein>
    <submittedName>
        <fullName evidence="1">Uncharacterized protein</fullName>
    </submittedName>
</protein>
<sequence length="48" mass="5223">MGEPQALRDVPAMRAAGFYANRPCCNKAPAEIRSQSPRCRFGLQKGAT</sequence>
<dbReference type="AlphaFoldDB" id="A0A2Z4Y7M9"/>
<name>A0A2Z4Y7M9_SUMC1</name>
<organism evidence="1 2">
    <name type="scientific">Sumerlaea chitinivorans</name>
    <dbReference type="NCBI Taxonomy" id="2250252"/>
    <lineage>
        <taxon>Bacteria</taxon>
        <taxon>Candidatus Sumerlaeota</taxon>
        <taxon>Candidatus Sumerlaeia</taxon>
        <taxon>Candidatus Sumerlaeales</taxon>
        <taxon>Candidatus Sumerlaeaceae</taxon>
        <taxon>Candidatus Sumerlaea</taxon>
    </lineage>
</organism>
<dbReference type="EMBL" id="CP030759">
    <property type="protein sequence ID" value="AXA37230.1"/>
    <property type="molecule type" value="Genomic_DNA"/>
</dbReference>
<proteinExistence type="predicted"/>
<gene>
    <name evidence="1" type="ORF">BRCON_2460</name>
</gene>
<accession>A0A2Z4Y7M9</accession>
<dbReference type="KEGG" id="schv:BRCON_2460"/>
<evidence type="ECO:0000313" key="2">
    <source>
        <dbReference type="Proteomes" id="UP000262583"/>
    </source>
</evidence>
<dbReference type="Proteomes" id="UP000262583">
    <property type="component" value="Chromosome"/>
</dbReference>
<reference evidence="1 2" key="1">
    <citation type="submission" date="2018-05" db="EMBL/GenBank/DDBJ databases">
        <title>A metagenomic window into the 2 km-deep terrestrial subsurface aquifer revealed taxonomically and functionally diverse microbial community comprising novel uncultured bacterial lineages.</title>
        <authorList>
            <person name="Kadnikov V.V."/>
            <person name="Mardanov A.V."/>
            <person name="Beletsky A.V."/>
            <person name="Banks D."/>
            <person name="Pimenov N.V."/>
            <person name="Frank Y.A."/>
            <person name="Karnachuk O.V."/>
            <person name="Ravin N.V."/>
        </authorList>
    </citation>
    <scope>NUCLEOTIDE SEQUENCE [LARGE SCALE GENOMIC DNA]</scope>
    <source>
        <strain evidence="1">BY</strain>
    </source>
</reference>
<evidence type="ECO:0000313" key="1">
    <source>
        <dbReference type="EMBL" id="AXA37230.1"/>
    </source>
</evidence>